<accession>A0ABD2QHC4</accession>
<gene>
    <name evidence="1" type="ORF">Ciccas_002388</name>
</gene>
<proteinExistence type="predicted"/>
<reference evidence="1 2" key="1">
    <citation type="submission" date="2024-11" db="EMBL/GenBank/DDBJ databases">
        <title>Adaptive evolution of stress response genes in parasites aligns with host niche diversity.</title>
        <authorList>
            <person name="Hahn C."/>
            <person name="Resl P."/>
        </authorList>
    </citation>
    <scope>NUCLEOTIDE SEQUENCE [LARGE SCALE GENOMIC DNA]</scope>
    <source>
        <strain evidence="1">EGGRZ-B1_66</strain>
        <tissue evidence="1">Body</tissue>
    </source>
</reference>
<comment type="caution">
    <text evidence="1">The sequence shown here is derived from an EMBL/GenBank/DDBJ whole genome shotgun (WGS) entry which is preliminary data.</text>
</comment>
<sequence>MVVLFFVITRQFIEFFITSLGFLSSQFSTEDFTMACIKVYPEKNEDPGGLHYYINEPYDYSGFFGTPHCDHNRRNWIAASW</sequence>
<name>A0ABD2QHC4_9PLAT</name>
<dbReference type="Proteomes" id="UP001626550">
    <property type="component" value="Unassembled WGS sequence"/>
</dbReference>
<dbReference type="EMBL" id="JBJKFK010000187">
    <property type="protein sequence ID" value="KAL3318948.1"/>
    <property type="molecule type" value="Genomic_DNA"/>
</dbReference>
<protein>
    <submittedName>
        <fullName evidence="1">Uncharacterized protein</fullName>
    </submittedName>
</protein>
<evidence type="ECO:0000313" key="1">
    <source>
        <dbReference type="EMBL" id="KAL3318948.1"/>
    </source>
</evidence>
<keyword evidence="2" id="KW-1185">Reference proteome</keyword>
<evidence type="ECO:0000313" key="2">
    <source>
        <dbReference type="Proteomes" id="UP001626550"/>
    </source>
</evidence>
<dbReference type="AlphaFoldDB" id="A0ABD2QHC4"/>
<organism evidence="1 2">
    <name type="scientific">Cichlidogyrus casuarinus</name>
    <dbReference type="NCBI Taxonomy" id="1844966"/>
    <lineage>
        <taxon>Eukaryota</taxon>
        <taxon>Metazoa</taxon>
        <taxon>Spiralia</taxon>
        <taxon>Lophotrochozoa</taxon>
        <taxon>Platyhelminthes</taxon>
        <taxon>Monogenea</taxon>
        <taxon>Monopisthocotylea</taxon>
        <taxon>Dactylogyridea</taxon>
        <taxon>Ancyrocephalidae</taxon>
        <taxon>Cichlidogyrus</taxon>
    </lineage>
</organism>